<dbReference type="EMBL" id="QWDM01000014">
    <property type="protein sequence ID" value="RUT68829.1"/>
    <property type="molecule type" value="Genomic_DNA"/>
</dbReference>
<sequence length="270" mass="31061">MKKNILLVIIAVISAACSSDTENNKDKECRLVSAKITGFYYDDITFPDDAYNSNFSGKINFEYDSQNRITKVKGGLLYMPDGNNLRKWVLSNDVEDLVAYDNNTIKVDYSANSDARPYQKEFTLNKGILVSRKVTKIYPIKLDPVVYTYEYNSNEIKEKIDGKVYRTFTLSAGNLIKIEQIKYDFFSNAITGKREYLFLNYDTSENLLKGKFFINGALFNAFSKNNYTTLKIMDYTFTNNEYTLADESGMSFELTYDADHIASLFERDCK</sequence>
<evidence type="ECO:0000313" key="1">
    <source>
        <dbReference type="EMBL" id="RUT68829.1"/>
    </source>
</evidence>
<dbReference type="RefSeq" id="WP_127340022.1">
    <property type="nucleotide sequence ID" value="NZ_QWDM01000014.1"/>
</dbReference>
<dbReference type="OrthoDB" id="703951at2"/>
<dbReference type="PROSITE" id="PS51257">
    <property type="entry name" value="PROKAR_LIPOPROTEIN"/>
    <property type="match status" value="1"/>
</dbReference>
<evidence type="ECO:0000313" key="2">
    <source>
        <dbReference type="Proteomes" id="UP000288102"/>
    </source>
</evidence>
<keyword evidence="2" id="KW-1185">Reference proteome</keyword>
<gene>
    <name evidence="1" type="ORF">D0817_19660</name>
</gene>
<proteinExistence type="predicted"/>
<comment type="caution">
    <text evidence="1">The sequence shown here is derived from an EMBL/GenBank/DDBJ whole genome shotgun (WGS) entry which is preliminary data.</text>
</comment>
<evidence type="ECO:0008006" key="3">
    <source>
        <dbReference type="Google" id="ProtNLM"/>
    </source>
</evidence>
<dbReference type="Proteomes" id="UP000288102">
    <property type="component" value="Unassembled WGS sequence"/>
</dbReference>
<dbReference type="AlphaFoldDB" id="A0A434A349"/>
<protein>
    <recommendedName>
        <fullName evidence="3">Lipoprotein</fullName>
    </recommendedName>
</protein>
<name>A0A434A349_9FLAO</name>
<reference evidence="2" key="1">
    <citation type="journal article" date="2019" name="Syst. Appl. Microbiol.">
        <title>Flavobacterium circumlabens sp. nov. and Flavobacterium cupreum sp. nov., two psychrotrophic species isolated from Antarctic environmental samples.</title>
        <authorList>
            <person name="Kralova S."/>
            <person name="Busse H.-J."/>
            <person name="Svec P."/>
            <person name="Maslanova I."/>
            <person name="Stankova E."/>
            <person name="Bartak M."/>
            <person name="Sedlacek I."/>
        </authorList>
    </citation>
    <scope>NUCLEOTIDE SEQUENCE [LARGE SCALE GENOMIC DNA]</scope>
    <source>
        <strain evidence="2">CCM 8825</strain>
    </source>
</reference>
<accession>A0A434A349</accession>
<organism evidence="1 2">
    <name type="scientific">Flavobacterium cupreum</name>
    <dbReference type="NCBI Taxonomy" id="2133766"/>
    <lineage>
        <taxon>Bacteria</taxon>
        <taxon>Pseudomonadati</taxon>
        <taxon>Bacteroidota</taxon>
        <taxon>Flavobacteriia</taxon>
        <taxon>Flavobacteriales</taxon>
        <taxon>Flavobacteriaceae</taxon>
        <taxon>Flavobacterium</taxon>
    </lineage>
</organism>